<accession>A0A813GVV6</accession>
<keyword evidence="3" id="KW-1185">Reference proteome</keyword>
<dbReference type="Proteomes" id="UP000654075">
    <property type="component" value="Unassembled WGS sequence"/>
</dbReference>
<name>A0A813GVV6_POLGL</name>
<comment type="caution">
    <text evidence="2">The sequence shown here is derived from an EMBL/GenBank/DDBJ whole genome shotgun (WGS) entry which is preliminary data.</text>
</comment>
<evidence type="ECO:0000313" key="2">
    <source>
        <dbReference type="EMBL" id="CAE8628226.1"/>
    </source>
</evidence>
<protein>
    <submittedName>
        <fullName evidence="2">Uncharacterized protein</fullName>
    </submittedName>
</protein>
<gene>
    <name evidence="1" type="ORF">PGLA1383_LOCUS10867</name>
    <name evidence="2" type="ORF">PGLA1383_LOCUS44895</name>
</gene>
<sequence>MRDDLIDEIAILLRQFPDEQLLALAAELRCKLRAASFEISVRMAATGELLGEAQLLQSSARLWVWTAKTGHRACSFLYSTHNYVPDMYIRILNLCTHMLRSS</sequence>
<evidence type="ECO:0000313" key="1">
    <source>
        <dbReference type="EMBL" id="CAE8592206.1"/>
    </source>
</evidence>
<reference evidence="2" key="1">
    <citation type="submission" date="2021-02" db="EMBL/GenBank/DDBJ databases">
        <authorList>
            <person name="Dougan E. K."/>
            <person name="Rhodes N."/>
            <person name="Thang M."/>
            <person name="Chan C."/>
        </authorList>
    </citation>
    <scope>NUCLEOTIDE SEQUENCE</scope>
</reference>
<organism evidence="2 3">
    <name type="scientific">Polarella glacialis</name>
    <name type="common">Dinoflagellate</name>
    <dbReference type="NCBI Taxonomy" id="89957"/>
    <lineage>
        <taxon>Eukaryota</taxon>
        <taxon>Sar</taxon>
        <taxon>Alveolata</taxon>
        <taxon>Dinophyceae</taxon>
        <taxon>Suessiales</taxon>
        <taxon>Suessiaceae</taxon>
        <taxon>Polarella</taxon>
    </lineage>
</organism>
<dbReference type="EMBL" id="CAJNNV010005533">
    <property type="protein sequence ID" value="CAE8592206.1"/>
    <property type="molecule type" value="Genomic_DNA"/>
</dbReference>
<evidence type="ECO:0000313" key="3">
    <source>
        <dbReference type="Proteomes" id="UP000654075"/>
    </source>
</evidence>
<dbReference type="AlphaFoldDB" id="A0A813GVV6"/>
<dbReference type="EMBL" id="CAJNNV010029358">
    <property type="protein sequence ID" value="CAE8628226.1"/>
    <property type="molecule type" value="Genomic_DNA"/>
</dbReference>
<proteinExistence type="predicted"/>